<evidence type="ECO:0000313" key="1">
    <source>
        <dbReference type="EMBL" id="MCS0610050.1"/>
    </source>
</evidence>
<proteinExistence type="predicted"/>
<dbReference type="RefSeq" id="WP_258857665.1">
    <property type="nucleotide sequence ID" value="NZ_JANUGV010000005.1"/>
</dbReference>
<evidence type="ECO:0000313" key="2">
    <source>
        <dbReference type="Proteomes" id="UP001205861"/>
    </source>
</evidence>
<dbReference type="InterPro" id="IPR025683">
    <property type="entry name" value="Protein_beta"/>
</dbReference>
<keyword evidence="2" id="KW-1185">Reference proteome</keyword>
<name>A0ABT2BPS2_9BURK</name>
<organism evidence="1 2">
    <name type="scientific">Massilia solisilvae</name>
    <dbReference type="NCBI Taxonomy" id="1811225"/>
    <lineage>
        <taxon>Bacteria</taxon>
        <taxon>Pseudomonadati</taxon>
        <taxon>Pseudomonadota</taxon>
        <taxon>Betaproteobacteria</taxon>
        <taxon>Burkholderiales</taxon>
        <taxon>Oxalobacteraceae</taxon>
        <taxon>Telluria group</taxon>
        <taxon>Massilia</taxon>
    </lineage>
</organism>
<protein>
    <submittedName>
        <fullName evidence="1">Beta family protein</fullName>
    </submittedName>
</protein>
<accession>A0ABT2BPS2</accession>
<dbReference type="Pfam" id="PF14350">
    <property type="entry name" value="Beta_protein"/>
    <property type="match status" value="1"/>
</dbReference>
<dbReference type="EMBL" id="JANUGV010000005">
    <property type="protein sequence ID" value="MCS0610050.1"/>
    <property type="molecule type" value="Genomic_DNA"/>
</dbReference>
<sequence>MAIKFADYPYYPSLRTRPAEITGYAKLRPEVKRGLVPVMRVGAWPRCDDLSESMHQLVTAAEGNPFILDVTREVMYQNDAVHKLLDPSDDFKAWRDFAYSFDQAIPTVQFSQTARLPQIIRQTRQLEAWERRIAFRVSDFQADTSKVITAMSAMDDPKNALIVIDAGYIRETMAASIAACVSSVNDIRDEIPDAEIAVISTSYPASVTSFLQPPGQATSGVINILERDLFEAIGADAVIYGDHGSIHARAKAATGGKYTPQIDCALYDAWIFERRPNADGEGYIDAARSILTQWNEGRTDDTWGAEMIRKAATGDVEGMKSRAHWIAVRVNLHLTRQFELSQQVAAGEED</sequence>
<dbReference type="Proteomes" id="UP001205861">
    <property type="component" value="Unassembled WGS sequence"/>
</dbReference>
<gene>
    <name evidence="1" type="ORF">NX773_17930</name>
</gene>
<comment type="caution">
    <text evidence="1">The sequence shown here is derived from an EMBL/GenBank/DDBJ whole genome shotgun (WGS) entry which is preliminary data.</text>
</comment>
<reference evidence="1 2" key="1">
    <citation type="submission" date="2022-08" db="EMBL/GenBank/DDBJ databases">
        <title>Reclassification of Massilia species as members of the genera Telluria, Duganella, Pseudoduganella, Mokoshia gen. nov. and Zemynaea gen. nov. using orthogonal and non-orthogonal genome-based approaches.</title>
        <authorList>
            <person name="Bowman J.P."/>
        </authorList>
    </citation>
    <scope>NUCLEOTIDE SEQUENCE [LARGE SCALE GENOMIC DNA]</scope>
    <source>
        <strain evidence="1 2">JCM 31607</strain>
    </source>
</reference>